<proteinExistence type="predicted"/>
<dbReference type="STRING" id="187868.SAMN05192589_107121"/>
<gene>
    <name evidence="2" type="ORF">SAMN05192589_107121</name>
</gene>
<evidence type="ECO:0000313" key="3">
    <source>
        <dbReference type="Proteomes" id="UP000198781"/>
    </source>
</evidence>
<accession>A0A1G6VU23</accession>
<feature type="compositionally biased region" description="Basic and acidic residues" evidence="1">
    <location>
        <begin position="254"/>
        <end position="263"/>
    </location>
</feature>
<keyword evidence="3" id="KW-1185">Reference proteome</keyword>
<sequence>MSKWTGWWGRNKLGIAFAGLLLVTVLLWLSWGLFGAQLFRGWICTRHDCEKLGQIGDLFGGVNALFSAAALGLVAFSTDVARRAHADDKQKARESEFLTQIERSYEWAYGVLTGDGKDHPPRPIRLNWLTAARHLVRCEKLSKRLESETYLLLSEEIREYWRHQFYLALSDAALRNPLYFSGGPEGPIDTASALVVVAFSNWDRDYPDPLHGVDLGELIDSGRGMAGTAGRGLEKYLVTLPHIVEQWEARRAARGEPVLKKAPQDTAPAATVVED</sequence>
<evidence type="ECO:0000313" key="2">
    <source>
        <dbReference type="EMBL" id="SDD56335.1"/>
    </source>
</evidence>
<protein>
    <submittedName>
        <fullName evidence="2">Uncharacterized protein</fullName>
    </submittedName>
</protein>
<feature type="region of interest" description="Disordered" evidence="1">
    <location>
        <begin position="254"/>
        <end position="275"/>
    </location>
</feature>
<organism evidence="2 3">
    <name type="scientific">Paracidovorax valerianellae</name>
    <dbReference type="NCBI Taxonomy" id="187868"/>
    <lineage>
        <taxon>Bacteria</taxon>
        <taxon>Pseudomonadati</taxon>
        <taxon>Pseudomonadota</taxon>
        <taxon>Betaproteobacteria</taxon>
        <taxon>Burkholderiales</taxon>
        <taxon>Comamonadaceae</taxon>
        <taxon>Paracidovorax</taxon>
    </lineage>
</organism>
<dbReference type="RefSeq" id="WP_139160391.1">
    <property type="nucleotide sequence ID" value="NZ_FMZC01000007.1"/>
</dbReference>
<dbReference type="Proteomes" id="UP000198781">
    <property type="component" value="Unassembled WGS sequence"/>
</dbReference>
<dbReference type="AlphaFoldDB" id="A0A1G6VU23"/>
<dbReference type="OrthoDB" id="5459961at2"/>
<name>A0A1G6VU23_9BURK</name>
<reference evidence="2 3" key="1">
    <citation type="submission" date="2016-10" db="EMBL/GenBank/DDBJ databases">
        <authorList>
            <person name="de Groot N.N."/>
        </authorList>
    </citation>
    <scope>NUCLEOTIDE SEQUENCE [LARGE SCALE GENOMIC DNA]</scope>
    <source>
        <strain evidence="2 3">DSM 16619</strain>
    </source>
</reference>
<dbReference type="EMBL" id="FMZC01000007">
    <property type="protein sequence ID" value="SDD56335.1"/>
    <property type="molecule type" value="Genomic_DNA"/>
</dbReference>
<evidence type="ECO:0000256" key="1">
    <source>
        <dbReference type="SAM" id="MobiDB-lite"/>
    </source>
</evidence>